<keyword evidence="3 9" id="KW-1003">Cell membrane</keyword>
<evidence type="ECO:0000313" key="12">
    <source>
        <dbReference type="Proteomes" id="UP000245390"/>
    </source>
</evidence>
<dbReference type="Proteomes" id="UP000245390">
    <property type="component" value="Unassembled WGS sequence"/>
</dbReference>
<keyword evidence="6 9" id="KW-1133">Transmembrane helix</keyword>
<dbReference type="InterPro" id="IPR004563">
    <property type="entry name" value="Apolipo_AcylTrfase"/>
</dbReference>
<accession>A0A316G6B3</accession>
<keyword evidence="5 9" id="KW-0812">Transmembrane</keyword>
<dbReference type="SUPFAM" id="SSF56317">
    <property type="entry name" value="Carbon-nitrogen hydrolase"/>
    <property type="match status" value="1"/>
</dbReference>
<evidence type="ECO:0000256" key="8">
    <source>
        <dbReference type="ARBA" id="ARBA00023315"/>
    </source>
</evidence>
<dbReference type="GO" id="GO:0005886">
    <property type="term" value="C:plasma membrane"/>
    <property type="evidence" value="ECO:0007669"/>
    <property type="project" value="UniProtKB-SubCell"/>
</dbReference>
<dbReference type="PANTHER" id="PTHR38686:SF1">
    <property type="entry name" value="APOLIPOPROTEIN N-ACYLTRANSFERASE"/>
    <property type="match status" value="1"/>
</dbReference>
<dbReference type="HAMAP" id="MF_01148">
    <property type="entry name" value="Lnt"/>
    <property type="match status" value="1"/>
</dbReference>
<gene>
    <name evidence="9" type="primary">lnt</name>
    <name evidence="11" type="ORF">C8D95_105208</name>
</gene>
<dbReference type="KEGG" id="salo:EF888_17570"/>
<dbReference type="GO" id="GO:0016410">
    <property type="term" value="F:N-acyltransferase activity"/>
    <property type="evidence" value="ECO:0007669"/>
    <property type="project" value="UniProtKB-UniRule"/>
</dbReference>
<evidence type="ECO:0000256" key="9">
    <source>
        <dbReference type="HAMAP-Rule" id="MF_01148"/>
    </source>
</evidence>
<feature type="transmembrane region" description="Helical" evidence="9">
    <location>
        <begin position="152"/>
        <end position="171"/>
    </location>
</feature>
<feature type="transmembrane region" description="Helical" evidence="9">
    <location>
        <begin position="20"/>
        <end position="45"/>
    </location>
</feature>
<evidence type="ECO:0000259" key="10">
    <source>
        <dbReference type="PROSITE" id="PS50263"/>
    </source>
</evidence>
<dbReference type="Pfam" id="PF00795">
    <property type="entry name" value="CN_hydrolase"/>
    <property type="match status" value="1"/>
</dbReference>
<reference evidence="11 12" key="1">
    <citation type="submission" date="2018-05" db="EMBL/GenBank/DDBJ databases">
        <title>Genomic Encyclopedia of Type Strains, Phase IV (KMG-IV): sequencing the most valuable type-strain genomes for metagenomic binning, comparative biology and taxonomic classification.</title>
        <authorList>
            <person name="Goeker M."/>
        </authorList>
    </citation>
    <scope>NUCLEOTIDE SEQUENCE [LARGE SCALE GENOMIC DNA]</scope>
    <source>
        <strain evidence="11 12">DSM 103371</strain>
    </source>
</reference>
<dbReference type="CDD" id="cd07571">
    <property type="entry name" value="ALP_N-acyl_transferase"/>
    <property type="match status" value="1"/>
</dbReference>
<dbReference type="UniPathway" id="UPA00666"/>
<name>A0A316G6B3_9RHOB</name>
<feature type="transmembrane region" description="Helical" evidence="9">
    <location>
        <begin position="114"/>
        <end position="132"/>
    </location>
</feature>
<comment type="caution">
    <text evidence="11">The sequence shown here is derived from an EMBL/GenBank/DDBJ whole genome shotgun (WGS) entry which is preliminary data.</text>
</comment>
<proteinExistence type="inferred from homology"/>
<comment type="catalytic activity">
    <reaction evidence="9">
        <text>N-terminal S-1,2-diacyl-sn-glyceryl-L-cysteinyl-[lipoprotein] + a glycerophospholipid = N-acyl-S-1,2-diacyl-sn-glyceryl-L-cysteinyl-[lipoprotein] + a 2-acyl-sn-glycero-3-phospholipid + H(+)</text>
        <dbReference type="Rhea" id="RHEA:48228"/>
        <dbReference type="Rhea" id="RHEA-COMP:14681"/>
        <dbReference type="Rhea" id="RHEA-COMP:14684"/>
        <dbReference type="ChEBI" id="CHEBI:15378"/>
        <dbReference type="ChEBI" id="CHEBI:136912"/>
        <dbReference type="ChEBI" id="CHEBI:140656"/>
        <dbReference type="ChEBI" id="CHEBI:140657"/>
        <dbReference type="ChEBI" id="CHEBI:140660"/>
        <dbReference type="EC" id="2.3.1.269"/>
    </reaction>
</comment>
<comment type="subcellular location">
    <subcellularLocation>
        <location evidence="1 9">Cell membrane</location>
        <topology evidence="1 9">Multi-pass membrane protein</topology>
    </subcellularLocation>
</comment>
<evidence type="ECO:0000313" key="11">
    <source>
        <dbReference type="EMBL" id="PWK56142.1"/>
    </source>
</evidence>
<feature type="transmembrane region" description="Helical" evidence="9">
    <location>
        <begin position="178"/>
        <end position="197"/>
    </location>
</feature>
<sequence>MTLAHRLGSRAVFALPAGALAALGHAPFGLWPVSLAGFAWLALIVSRSARPVSAGWLGGLGYFATALHWIVQPFLIDVARHGWMAPFALILLAGGLGLLWAAAAWVATRTRPRALGWVAALSLAELARGYILTGFPWALPAYVWADTPLRLASAWVGPFGLTALTLFATALPAATRRPLSGTALGALILAAAFAAGWTRFDLVPDPRGTVRIVQPNAPQDEKWDPDRARIYVDRAIRLSGEHGAPDLIVWPESAIPWPLDMAGPILEAAADAAGQASLVTGINRRTPDGLWFNSLVLLDGEGELADTYDKVHLVPFGEYIPLRIDLLRSMAGFSGFGFTPGEAVRLVDTPLGTALPLICYEAIFPRHGWDAGRPDYLLQITNDAWFGTFSGPYQHLDQARFRAAEQGLPLIRAANTGISAVIDATGRVTASLPLGTDGHLDAAMPRPLPPTIYARTGDRPTGLILLLTLAVLIVAGRRNAIANRASSS</sequence>
<evidence type="ECO:0000256" key="4">
    <source>
        <dbReference type="ARBA" id="ARBA00022679"/>
    </source>
</evidence>
<evidence type="ECO:0000256" key="5">
    <source>
        <dbReference type="ARBA" id="ARBA00022692"/>
    </source>
</evidence>
<dbReference type="AlphaFoldDB" id="A0A316G6B3"/>
<dbReference type="InterPro" id="IPR003010">
    <property type="entry name" value="C-N_Hydrolase"/>
</dbReference>
<evidence type="ECO:0000256" key="6">
    <source>
        <dbReference type="ARBA" id="ARBA00022989"/>
    </source>
</evidence>
<keyword evidence="7 9" id="KW-0472">Membrane</keyword>
<feature type="transmembrane region" description="Helical" evidence="9">
    <location>
        <begin position="83"/>
        <end position="107"/>
    </location>
</feature>
<organism evidence="11 12">
    <name type="scientific">Silicimonas algicola</name>
    <dbReference type="NCBI Taxonomy" id="1826607"/>
    <lineage>
        <taxon>Bacteria</taxon>
        <taxon>Pseudomonadati</taxon>
        <taxon>Pseudomonadota</taxon>
        <taxon>Alphaproteobacteria</taxon>
        <taxon>Rhodobacterales</taxon>
        <taxon>Paracoccaceae</taxon>
    </lineage>
</organism>
<dbReference type="Pfam" id="PF20154">
    <property type="entry name" value="LNT_N"/>
    <property type="match status" value="1"/>
</dbReference>
<dbReference type="PROSITE" id="PS50263">
    <property type="entry name" value="CN_HYDROLASE"/>
    <property type="match status" value="1"/>
</dbReference>
<keyword evidence="12" id="KW-1185">Reference proteome</keyword>
<feature type="transmembrane region" description="Helical" evidence="9">
    <location>
        <begin position="52"/>
        <end position="71"/>
    </location>
</feature>
<keyword evidence="4 9" id="KW-0808">Transferase</keyword>
<comment type="function">
    <text evidence="9">Catalyzes the phospholipid dependent N-acylation of the N-terminal cysteine of apolipoprotein, the last step in lipoprotein maturation.</text>
</comment>
<comment type="similarity">
    <text evidence="2 9">Belongs to the CN hydrolase family. Apolipoprotein N-acyltransferase subfamily.</text>
</comment>
<keyword evidence="8 9" id="KW-0012">Acyltransferase</keyword>
<dbReference type="OrthoDB" id="9804277at2"/>
<dbReference type="InterPro" id="IPR045378">
    <property type="entry name" value="LNT_N"/>
</dbReference>
<feature type="domain" description="CN hydrolase" evidence="10">
    <location>
        <begin position="213"/>
        <end position="446"/>
    </location>
</feature>
<protein>
    <recommendedName>
        <fullName evidence="9">Apolipoprotein N-acyltransferase</fullName>
        <shortName evidence="9">ALP N-acyltransferase</shortName>
        <ecNumber evidence="9">2.3.1.269</ecNumber>
    </recommendedName>
</protein>
<evidence type="ECO:0000256" key="1">
    <source>
        <dbReference type="ARBA" id="ARBA00004651"/>
    </source>
</evidence>
<dbReference type="EC" id="2.3.1.269" evidence="9"/>
<evidence type="ECO:0000256" key="7">
    <source>
        <dbReference type="ARBA" id="ARBA00023136"/>
    </source>
</evidence>
<keyword evidence="11" id="KW-0449">Lipoprotein</keyword>
<dbReference type="InterPro" id="IPR036526">
    <property type="entry name" value="C-N_Hydrolase_sf"/>
</dbReference>
<dbReference type="RefSeq" id="WP_109759563.1">
    <property type="nucleotide sequence ID" value="NZ_CP034588.1"/>
</dbReference>
<evidence type="ECO:0000256" key="2">
    <source>
        <dbReference type="ARBA" id="ARBA00010065"/>
    </source>
</evidence>
<comment type="pathway">
    <text evidence="9">Protein modification; lipoprotein biosynthesis (N-acyl transfer).</text>
</comment>
<dbReference type="Gene3D" id="3.60.110.10">
    <property type="entry name" value="Carbon-nitrogen hydrolase"/>
    <property type="match status" value="1"/>
</dbReference>
<dbReference type="GO" id="GO:0042158">
    <property type="term" value="P:lipoprotein biosynthetic process"/>
    <property type="evidence" value="ECO:0007669"/>
    <property type="project" value="UniProtKB-UniRule"/>
</dbReference>
<evidence type="ECO:0000256" key="3">
    <source>
        <dbReference type="ARBA" id="ARBA00022475"/>
    </source>
</evidence>
<dbReference type="NCBIfam" id="TIGR00546">
    <property type="entry name" value="lnt"/>
    <property type="match status" value="1"/>
</dbReference>
<dbReference type="PANTHER" id="PTHR38686">
    <property type="entry name" value="APOLIPOPROTEIN N-ACYLTRANSFERASE"/>
    <property type="match status" value="1"/>
</dbReference>
<dbReference type="EMBL" id="QGGV01000005">
    <property type="protein sequence ID" value="PWK56142.1"/>
    <property type="molecule type" value="Genomic_DNA"/>
</dbReference>